<evidence type="ECO:0000256" key="5">
    <source>
        <dbReference type="SAM" id="Phobius"/>
    </source>
</evidence>
<feature type="transmembrane region" description="Helical" evidence="5">
    <location>
        <begin position="126"/>
        <end position="147"/>
    </location>
</feature>
<sequence length="311" mass="35844">MSVTAQGPEAQNELFKSNKSLAEKSSSFLRDSDLPEHLKRSNHRLQFPPSYALVGVYRLFTDKNLFKPAWEKCQHGTVRGAAVGFVWTFFTFGIQRKFIEIFLSNSPKVTGLATDTVFGYPVPFNVHTYAATLLVGQQVTYILRFFLARNIRIARDRAWNHTVTSRGKGGDFWKPYIEEWDNPTKEIVPAAWYEQALSGWFVLVFKRILLLPFNFYPIVGILVSAWLKGLNTARILHQRYFEAKKMTRTEVAVFMEEHKWEYRAFGFTAALLEGLPIIGLIFTISNRVGAAMWAFDLEKRQHYVAEKKRAT</sequence>
<dbReference type="OrthoDB" id="10012223at2759"/>
<keyword evidence="4 5" id="KW-0472">Membrane</keyword>
<dbReference type="EMBL" id="JAACJN010000004">
    <property type="protein sequence ID" value="KAF5392883.1"/>
    <property type="molecule type" value="Genomic_DNA"/>
</dbReference>
<dbReference type="PANTHER" id="PTHR34292">
    <property type="entry name" value="OUTER SPORE WALL PROTEIN LDS1"/>
    <property type="match status" value="1"/>
</dbReference>
<gene>
    <name evidence="6" type="ORF">D9757_000876</name>
</gene>
<evidence type="ECO:0000256" key="1">
    <source>
        <dbReference type="ARBA" id="ARBA00004141"/>
    </source>
</evidence>
<organism evidence="6 7">
    <name type="scientific">Collybiopsis confluens</name>
    <dbReference type="NCBI Taxonomy" id="2823264"/>
    <lineage>
        <taxon>Eukaryota</taxon>
        <taxon>Fungi</taxon>
        <taxon>Dikarya</taxon>
        <taxon>Basidiomycota</taxon>
        <taxon>Agaricomycotina</taxon>
        <taxon>Agaricomycetes</taxon>
        <taxon>Agaricomycetidae</taxon>
        <taxon>Agaricales</taxon>
        <taxon>Marasmiineae</taxon>
        <taxon>Omphalotaceae</taxon>
        <taxon>Collybiopsis</taxon>
    </lineage>
</organism>
<dbReference type="PANTHER" id="PTHR34292:SF2">
    <property type="entry name" value="OUTER SPORE WALL PROTEIN LDS1"/>
    <property type="match status" value="1"/>
</dbReference>
<keyword evidence="3 5" id="KW-1133">Transmembrane helix</keyword>
<keyword evidence="7" id="KW-1185">Reference proteome</keyword>
<evidence type="ECO:0000313" key="7">
    <source>
        <dbReference type="Proteomes" id="UP000518752"/>
    </source>
</evidence>
<reference evidence="6 7" key="1">
    <citation type="journal article" date="2020" name="ISME J.">
        <title>Uncovering the hidden diversity of litter-decomposition mechanisms in mushroom-forming fungi.</title>
        <authorList>
            <person name="Floudas D."/>
            <person name="Bentzer J."/>
            <person name="Ahren D."/>
            <person name="Johansson T."/>
            <person name="Persson P."/>
            <person name="Tunlid A."/>
        </authorList>
    </citation>
    <scope>NUCLEOTIDE SEQUENCE [LARGE SCALE GENOMIC DNA]</scope>
    <source>
        <strain evidence="6 7">CBS 406.79</strain>
    </source>
</reference>
<name>A0A8H5I0G9_9AGAR</name>
<evidence type="ECO:0000313" key="6">
    <source>
        <dbReference type="EMBL" id="KAF5392883.1"/>
    </source>
</evidence>
<comment type="caution">
    <text evidence="6">The sequence shown here is derived from an EMBL/GenBank/DDBJ whole genome shotgun (WGS) entry which is preliminary data.</text>
</comment>
<dbReference type="InterPro" id="IPR052786">
    <property type="entry name" value="Spore_wall_assembly"/>
</dbReference>
<dbReference type="Pfam" id="PF07264">
    <property type="entry name" value="EI24"/>
    <property type="match status" value="1"/>
</dbReference>
<dbReference type="AlphaFoldDB" id="A0A8H5I0G9"/>
<feature type="transmembrane region" description="Helical" evidence="5">
    <location>
        <begin position="208"/>
        <end position="227"/>
    </location>
</feature>
<proteinExistence type="predicted"/>
<keyword evidence="2 5" id="KW-0812">Transmembrane</keyword>
<dbReference type="Proteomes" id="UP000518752">
    <property type="component" value="Unassembled WGS sequence"/>
</dbReference>
<feature type="transmembrane region" description="Helical" evidence="5">
    <location>
        <begin position="264"/>
        <end position="284"/>
    </location>
</feature>
<dbReference type="InterPro" id="IPR059112">
    <property type="entry name" value="CysZ/EI24"/>
</dbReference>
<comment type="subcellular location">
    <subcellularLocation>
        <location evidence="1">Membrane</location>
        <topology evidence="1">Multi-pass membrane protein</topology>
    </subcellularLocation>
</comment>
<evidence type="ECO:0000256" key="4">
    <source>
        <dbReference type="ARBA" id="ARBA00023136"/>
    </source>
</evidence>
<evidence type="ECO:0000256" key="2">
    <source>
        <dbReference type="ARBA" id="ARBA00022692"/>
    </source>
</evidence>
<accession>A0A8H5I0G9</accession>
<evidence type="ECO:0000256" key="3">
    <source>
        <dbReference type="ARBA" id="ARBA00022989"/>
    </source>
</evidence>
<protein>
    <submittedName>
        <fullName evidence="6">Uncharacterized protein</fullName>
    </submittedName>
</protein>